<keyword evidence="1" id="KW-0862">Zinc</keyword>
<protein>
    <recommendedName>
        <fullName evidence="2">C2H2-type domain-containing protein</fullName>
    </recommendedName>
</protein>
<feature type="domain" description="C2H2-type" evidence="2">
    <location>
        <begin position="532"/>
        <end position="559"/>
    </location>
</feature>
<dbReference type="AlphaFoldDB" id="A0A9P1CRQ0"/>
<comment type="caution">
    <text evidence="3">The sequence shown here is derived from an EMBL/GenBank/DDBJ whole genome shotgun (WGS) entry which is preliminary data.</text>
</comment>
<dbReference type="EMBL" id="CAMXCT030002112">
    <property type="protein sequence ID" value="CAL4783050.1"/>
    <property type="molecule type" value="Genomic_DNA"/>
</dbReference>
<reference evidence="3" key="1">
    <citation type="submission" date="2022-10" db="EMBL/GenBank/DDBJ databases">
        <authorList>
            <person name="Chen Y."/>
            <person name="Dougan E. K."/>
            <person name="Chan C."/>
            <person name="Rhodes N."/>
            <person name="Thang M."/>
        </authorList>
    </citation>
    <scope>NUCLEOTIDE SEQUENCE</scope>
</reference>
<dbReference type="InterPro" id="IPR013087">
    <property type="entry name" value="Znf_C2H2_type"/>
</dbReference>
<evidence type="ECO:0000313" key="3">
    <source>
        <dbReference type="EMBL" id="CAI3995738.1"/>
    </source>
</evidence>
<keyword evidence="1" id="KW-0479">Metal-binding</keyword>
<accession>A0A9P1CRQ0</accession>
<reference evidence="4" key="2">
    <citation type="submission" date="2024-04" db="EMBL/GenBank/DDBJ databases">
        <authorList>
            <person name="Chen Y."/>
            <person name="Shah S."/>
            <person name="Dougan E. K."/>
            <person name="Thang M."/>
            <person name="Chan C."/>
        </authorList>
    </citation>
    <scope>NUCLEOTIDE SEQUENCE [LARGE SCALE GENOMIC DNA]</scope>
</reference>
<organism evidence="3">
    <name type="scientific">Cladocopium goreaui</name>
    <dbReference type="NCBI Taxonomy" id="2562237"/>
    <lineage>
        <taxon>Eukaryota</taxon>
        <taxon>Sar</taxon>
        <taxon>Alveolata</taxon>
        <taxon>Dinophyceae</taxon>
        <taxon>Suessiales</taxon>
        <taxon>Symbiodiniaceae</taxon>
        <taxon>Cladocopium</taxon>
    </lineage>
</organism>
<name>A0A9P1CRQ0_9DINO</name>
<evidence type="ECO:0000313" key="4">
    <source>
        <dbReference type="EMBL" id="CAL1149113.1"/>
    </source>
</evidence>
<sequence length="1157" mass="130137">MDEHMVASQLVQPTADAVPVEEHLAQPPLAGESPFTRQLHGLWDQQAVIGPAHIERLLTVYTWYLEGRYVPFHDECREVVLGNDFWLWEGAIIHRWRDYILDGVDVDFVVVTPAPPSGTEIAEVHIIVYQNIAAFEHPSLITSFDNGVLRGAPYTTAALLPAAVTKFDILRCMGKDRVCPPERPDSACSCWYGDREIRDGERFANRHGYSFCLFIQRSLPDNFWEDDMSIIEGEIDATDFLQRSARKQFKQNIDFEPSHEANLSTPWTGCGPFSPENLKECGMATCYNILGQRQCQRNISFQFMHHNKDLGRMPGEAPTTMPTTPSSLQASEGNYVSLYLDIGMREEDMEEDIVCLMASLCLQPVMVIWSDDLAIPIATATAQGLLPRLAELAAELQRLRTAYHGMLRKTLRLAVDEQVTTQQLLDRARVVDVRVRIAIDRLAYARRVFQVGVLPARPKGDLSDMIDLWQRDALPWKSLLKRGLNRHRLQEELMTEVHAAHHSSLAILRSGGATFSPDESQVFGGDRIEIAHLCHCGRAFTTPQGLALHRRVRHGEHAPEFPYVNGATCPACLKFLWTSNRLAMHLAYVPRNGGVNACFAKLSKAGITCSHEAQAAPAGFGQTIRMDCIQAAGPLQPLRAQHEIALEKVLEELFNTEQELQSYSRPDDEIALGMKIGETLTQGTQAWMRKFCGKQLGPEPDLIDWWLNVLHTAGEEYADWAALVFQEWGTHLLPELVAEAMDGEVEYVLDELYAEAVNLLPREALLARRRQLLQLRQRYEDEAAAPEVPHRAVKKGTANVKERLSTKQQVPSTFLDQGHWHMTFREIQWRDLPREAYVPYIVEQNGKPCFIIAHLFSGRRRKEDFHWWLQHYATEYDIDLCILSLDTAISQSSGDLHRSAPSWRRLEQCYSLGLIAASLLGTPCETFSQARYTPAPADCQRRWPRPLRSAEFLFGLPGLSIRELLQTQLGTGFALQGLEVICHHLARGGLVVSEHPAAPADLERPTIWRAGLTELLLRHPDVRLQTICQYEWGAHSVKPTGLLGLRVPGLIGALRTAVIPHVRKPQQAAIGCDEAGAFRTALLKEYPPRLCQGLAWAFIKHLRAAQRGGRTRAVSREAILMEAGEIFGWMVEVAEAGMTIRSDASFLPDHQPRTTGI</sequence>
<dbReference type="GO" id="GO:0008270">
    <property type="term" value="F:zinc ion binding"/>
    <property type="evidence" value="ECO:0007669"/>
    <property type="project" value="UniProtKB-KW"/>
</dbReference>
<gene>
    <name evidence="3" type="ORF">C1SCF055_LOCUS22266</name>
</gene>
<proteinExistence type="predicted"/>
<evidence type="ECO:0000259" key="2">
    <source>
        <dbReference type="PROSITE" id="PS50157"/>
    </source>
</evidence>
<keyword evidence="1" id="KW-0863">Zinc-finger</keyword>
<evidence type="ECO:0000256" key="1">
    <source>
        <dbReference type="PROSITE-ProRule" id="PRU00042"/>
    </source>
</evidence>
<dbReference type="EMBL" id="CAMXCT010002112">
    <property type="protein sequence ID" value="CAI3995738.1"/>
    <property type="molecule type" value="Genomic_DNA"/>
</dbReference>
<evidence type="ECO:0000313" key="5">
    <source>
        <dbReference type="Proteomes" id="UP001152797"/>
    </source>
</evidence>
<dbReference type="Proteomes" id="UP001152797">
    <property type="component" value="Unassembled WGS sequence"/>
</dbReference>
<dbReference type="PROSITE" id="PS50157">
    <property type="entry name" value="ZINC_FINGER_C2H2_2"/>
    <property type="match status" value="1"/>
</dbReference>
<dbReference type="EMBL" id="CAMXCT020002112">
    <property type="protein sequence ID" value="CAL1149113.1"/>
    <property type="molecule type" value="Genomic_DNA"/>
</dbReference>
<dbReference type="OrthoDB" id="8922241at2759"/>
<keyword evidence="5" id="KW-1185">Reference proteome</keyword>